<dbReference type="Proteomes" id="UP000670092">
    <property type="component" value="Unassembled WGS sequence"/>
</dbReference>
<dbReference type="AlphaFoldDB" id="A0A8H7YWV6"/>
<dbReference type="EMBL" id="JAEVHI010000002">
    <property type="protein sequence ID" value="KAG5300040.1"/>
    <property type="molecule type" value="Genomic_DNA"/>
</dbReference>
<dbReference type="VEuPathDB" id="FungiDB:I7I52_10555"/>
<protein>
    <submittedName>
        <fullName evidence="1">Uncharacterized protein</fullName>
    </submittedName>
</protein>
<proteinExistence type="predicted"/>
<evidence type="ECO:0000313" key="2">
    <source>
        <dbReference type="Proteomes" id="UP000670092"/>
    </source>
</evidence>
<evidence type="ECO:0000313" key="1">
    <source>
        <dbReference type="EMBL" id="KAG5300040.1"/>
    </source>
</evidence>
<name>A0A8H7YWV6_AJECA</name>
<reference evidence="1 2" key="1">
    <citation type="submission" date="2021-01" db="EMBL/GenBank/DDBJ databases">
        <title>Chromosome-level genome assembly of a human fungal pathogen reveals clustering of transcriptionally co-regulated genes.</title>
        <authorList>
            <person name="Voorhies M."/>
            <person name="Cohen S."/>
            <person name="Shea T.P."/>
            <person name="Petrus S."/>
            <person name="Munoz J.F."/>
            <person name="Poplawski S."/>
            <person name="Goldman W.E."/>
            <person name="Michael T."/>
            <person name="Cuomo C.A."/>
            <person name="Sil A."/>
            <person name="Beyhan S."/>
        </authorList>
    </citation>
    <scope>NUCLEOTIDE SEQUENCE [LARGE SCALE GENOMIC DNA]</scope>
    <source>
        <strain evidence="1 2">G184AR</strain>
    </source>
</reference>
<accession>A0A8H7YWV6</accession>
<gene>
    <name evidence="1" type="ORF">I7I52_10555</name>
</gene>
<comment type="caution">
    <text evidence="1">The sequence shown here is derived from an EMBL/GenBank/DDBJ whole genome shotgun (WGS) entry which is preliminary data.</text>
</comment>
<organism evidence="1 2">
    <name type="scientific">Ajellomyces capsulatus</name>
    <name type="common">Darling's disease fungus</name>
    <name type="synonym">Histoplasma capsulatum</name>
    <dbReference type="NCBI Taxonomy" id="5037"/>
    <lineage>
        <taxon>Eukaryota</taxon>
        <taxon>Fungi</taxon>
        <taxon>Dikarya</taxon>
        <taxon>Ascomycota</taxon>
        <taxon>Pezizomycotina</taxon>
        <taxon>Eurotiomycetes</taxon>
        <taxon>Eurotiomycetidae</taxon>
        <taxon>Onygenales</taxon>
        <taxon>Ajellomycetaceae</taxon>
        <taxon>Histoplasma</taxon>
    </lineage>
</organism>
<sequence>MILIPYPCWLLVTTQVYGTPHSSLQLLCFCRPSPRSLPVAHDEFYRVYQFGRKIFLSQPLKHVSCCQKWAKGLTMCFKKDFFLSTDIGKYSKGEVKKKKPRGYPLKAES</sequence>